<accession>A0A0F9SX39</accession>
<organism evidence="3">
    <name type="scientific">marine sediment metagenome</name>
    <dbReference type="NCBI Taxonomy" id="412755"/>
    <lineage>
        <taxon>unclassified sequences</taxon>
        <taxon>metagenomes</taxon>
        <taxon>ecological metagenomes</taxon>
    </lineage>
</organism>
<dbReference type="PANTHER" id="PTHR43575">
    <property type="entry name" value="PROTEIN ABCI7, CHLOROPLASTIC"/>
    <property type="match status" value="1"/>
</dbReference>
<comment type="caution">
    <text evidence="3">The sequence shown here is derived from an EMBL/GenBank/DDBJ whole genome shotgun (WGS) entry which is preliminary data.</text>
</comment>
<dbReference type="GO" id="GO:0016226">
    <property type="term" value="P:iron-sulfur cluster assembly"/>
    <property type="evidence" value="ECO:0007669"/>
    <property type="project" value="InterPro"/>
</dbReference>
<name>A0A0F9SX39_9ZZZZ</name>
<protein>
    <recommendedName>
        <fullName evidence="4">FeS assembly protein SufD</fullName>
    </recommendedName>
</protein>
<dbReference type="SUPFAM" id="SSF101960">
    <property type="entry name" value="Stabilizer of iron transporter SufD"/>
    <property type="match status" value="1"/>
</dbReference>
<evidence type="ECO:0008006" key="4">
    <source>
        <dbReference type="Google" id="ProtNLM"/>
    </source>
</evidence>
<feature type="domain" description="SUF system FeS cluster assembly SufBD N-terminal" evidence="2">
    <location>
        <begin position="17"/>
        <end position="166"/>
    </location>
</feature>
<dbReference type="InterPro" id="IPR045595">
    <property type="entry name" value="SufBD_N"/>
</dbReference>
<evidence type="ECO:0000259" key="1">
    <source>
        <dbReference type="Pfam" id="PF01458"/>
    </source>
</evidence>
<evidence type="ECO:0000313" key="3">
    <source>
        <dbReference type="EMBL" id="KKN33803.1"/>
    </source>
</evidence>
<dbReference type="Pfam" id="PF01458">
    <property type="entry name" value="SUFBD_core"/>
    <property type="match status" value="1"/>
</dbReference>
<dbReference type="InterPro" id="IPR037284">
    <property type="entry name" value="SUF_FeS_clus_asmbl_SufBD_sf"/>
</dbReference>
<dbReference type="InterPro" id="IPR000825">
    <property type="entry name" value="SUF_FeS_clus_asmbl_SufBD_core"/>
</dbReference>
<sequence length="441" mass="48525">MKQLTDLVTPFSSVAKEKTLPGQDFSWLNSLRLKALTQFNHHGLPAKKEEDWKYTSLWALGQQAFTHEAVASSFTAEQCEQRALLKDAYRVVIVDGVYSAELSQLDNLPEGLVIRPLSESLELAQPHLGNQINLEKAGFNALNTFLMQEGVVISVDSDTRITKPIELLVINTGTTEALASHLRNVIVLADMSQATVVEHYVGLTEAVSLTNVVTEVVLAHNAMLNHYKLQQESKNAFHIATLAAKQAASSHWNTNNVSLGAKLARNDIHSQLLGEQSHVTMDGLYLVTGDQHVDNHTRIDHAVPNTTSDELYKGVLDGNSHAVFNGKVIVHKDAQKTDSNQSNRNMLLSRGCEIDTKPEMEIYADDVKCGHGSTVGQLNDDHLFFLRARGLDEVTARSLLTHAFAAEVLERIAAEDIREALSALINQHLPRTGVERVGVIA</sequence>
<dbReference type="EMBL" id="LAZR01002150">
    <property type="protein sequence ID" value="KKN33803.1"/>
    <property type="molecule type" value="Genomic_DNA"/>
</dbReference>
<feature type="domain" description="SUF system FeS cluster assembly SufBD core" evidence="1">
    <location>
        <begin position="175"/>
        <end position="404"/>
    </location>
</feature>
<dbReference type="AlphaFoldDB" id="A0A0F9SX39"/>
<proteinExistence type="predicted"/>
<dbReference type="Pfam" id="PF19295">
    <property type="entry name" value="SufBD_N"/>
    <property type="match status" value="1"/>
</dbReference>
<gene>
    <name evidence="3" type="ORF">LCGC14_0800120</name>
</gene>
<reference evidence="3" key="1">
    <citation type="journal article" date="2015" name="Nature">
        <title>Complex archaea that bridge the gap between prokaryotes and eukaryotes.</title>
        <authorList>
            <person name="Spang A."/>
            <person name="Saw J.H."/>
            <person name="Jorgensen S.L."/>
            <person name="Zaremba-Niedzwiedzka K."/>
            <person name="Martijn J."/>
            <person name="Lind A.E."/>
            <person name="van Eijk R."/>
            <person name="Schleper C."/>
            <person name="Guy L."/>
            <person name="Ettema T.J."/>
        </authorList>
    </citation>
    <scope>NUCLEOTIDE SEQUENCE</scope>
</reference>
<dbReference type="PANTHER" id="PTHR43575:SF1">
    <property type="entry name" value="PROTEIN ABCI7, CHLOROPLASTIC"/>
    <property type="match status" value="1"/>
</dbReference>
<dbReference type="InterPro" id="IPR055346">
    <property type="entry name" value="Fe-S_cluster_assembly_SufBD"/>
</dbReference>
<dbReference type="NCBIfam" id="TIGR01981">
    <property type="entry name" value="sufD"/>
    <property type="match status" value="1"/>
</dbReference>
<dbReference type="InterPro" id="IPR011542">
    <property type="entry name" value="SUF_FeS_clus_asmbl_SufD"/>
</dbReference>
<evidence type="ECO:0000259" key="2">
    <source>
        <dbReference type="Pfam" id="PF19295"/>
    </source>
</evidence>